<organism evidence="3 4">
    <name type="scientific">[Mycobacterium] nativiensis</name>
    <dbReference type="NCBI Taxonomy" id="2855503"/>
    <lineage>
        <taxon>Bacteria</taxon>
        <taxon>Bacillati</taxon>
        <taxon>Actinomycetota</taxon>
        <taxon>Actinomycetes</taxon>
        <taxon>Mycobacteriales</taxon>
        <taxon>Mycobacteriaceae</taxon>
        <taxon>Mycolicibacter</taxon>
    </lineage>
</organism>
<protein>
    <recommendedName>
        <fullName evidence="5">Secreted protein</fullName>
    </recommendedName>
</protein>
<gene>
    <name evidence="3" type="ORF">KV113_23805</name>
</gene>
<feature type="chain" id="PRO_5047102202" description="Secreted protein" evidence="2">
    <location>
        <begin position="29"/>
        <end position="139"/>
    </location>
</feature>
<evidence type="ECO:0000256" key="2">
    <source>
        <dbReference type="SAM" id="SignalP"/>
    </source>
</evidence>
<keyword evidence="2" id="KW-0732">Signal</keyword>
<comment type="caution">
    <text evidence="3">The sequence shown here is derived from an EMBL/GenBank/DDBJ whole genome shotgun (WGS) entry which is preliminary data.</text>
</comment>
<dbReference type="RefSeq" id="WP_224976501.1">
    <property type="nucleotide sequence ID" value="NZ_JAYJJU010000035.1"/>
</dbReference>
<dbReference type="EMBL" id="JAYJJU010000035">
    <property type="protein sequence ID" value="MEB3034569.1"/>
    <property type="molecule type" value="Genomic_DNA"/>
</dbReference>
<name>A0ABU5Y2V8_9MYCO</name>
<sequence>MIRTTGKLAAGAACGALFALGVAPAAQADPEAPSGQYAFSAQRGPSQRTATWTFTPCGPTCVSVDGERWLQNGQFHLNGGRWEYNGQGTMDCPVTHAPLPVSRTASFDAVTSPASGPPSRSSSAVEGRPAGWSGSGSSS</sequence>
<feature type="compositionally biased region" description="Low complexity" evidence="1">
    <location>
        <begin position="112"/>
        <end position="124"/>
    </location>
</feature>
<accession>A0ABU5Y2V8</accession>
<feature type="region of interest" description="Disordered" evidence="1">
    <location>
        <begin position="105"/>
        <end position="139"/>
    </location>
</feature>
<reference evidence="3 4" key="1">
    <citation type="submission" date="2023-12" db="EMBL/GenBank/DDBJ databases">
        <title>Description of new species of Mycobacterium terrae complex isolated from sewage at the Sao Paulo Zoological Park Foundation in Brazil.</title>
        <authorList>
            <person name="Romagnoli C.L."/>
            <person name="Conceicao E.C."/>
            <person name="Machado E."/>
            <person name="Barreto L.B.P.F."/>
            <person name="Sharma A."/>
            <person name="Silva N.M."/>
            <person name="Marques L.E."/>
            <person name="Juliana M.A."/>
            <person name="Lourenco M.C.S."/>
            <person name="Digiampietri L.A."/>
            <person name="Suffys P.N."/>
            <person name="Viana-Niero C."/>
        </authorList>
    </citation>
    <scope>NUCLEOTIDE SEQUENCE [LARGE SCALE GENOMIC DNA]</scope>
    <source>
        <strain evidence="3 4">MYC340</strain>
    </source>
</reference>
<keyword evidence="4" id="KW-1185">Reference proteome</keyword>
<proteinExistence type="predicted"/>
<feature type="signal peptide" evidence="2">
    <location>
        <begin position="1"/>
        <end position="28"/>
    </location>
</feature>
<feature type="compositionally biased region" description="Polar residues" evidence="1">
    <location>
        <begin position="37"/>
        <end position="51"/>
    </location>
</feature>
<evidence type="ECO:0000313" key="3">
    <source>
        <dbReference type="EMBL" id="MEB3034569.1"/>
    </source>
</evidence>
<evidence type="ECO:0000256" key="1">
    <source>
        <dbReference type="SAM" id="MobiDB-lite"/>
    </source>
</evidence>
<dbReference type="Proteomes" id="UP001298593">
    <property type="component" value="Unassembled WGS sequence"/>
</dbReference>
<evidence type="ECO:0008006" key="5">
    <source>
        <dbReference type="Google" id="ProtNLM"/>
    </source>
</evidence>
<feature type="region of interest" description="Disordered" evidence="1">
    <location>
        <begin position="31"/>
        <end position="51"/>
    </location>
</feature>
<evidence type="ECO:0000313" key="4">
    <source>
        <dbReference type="Proteomes" id="UP001298593"/>
    </source>
</evidence>